<dbReference type="GO" id="GO:0008745">
    <property type="term" value="F:N-acetylmuramoyl-L-alanine amidase activity"/>
    <property type="evidence" value="ECO:0007669"/>
    <property type="project" value="InterPro"/>
</dbReference>
<feature type="domain" description="N-acetylmuramoyl-L-alanine amidase" evidence="1">
    <location>
        <begin position="18"/>
        <end position="159"/>
    </location>
</feature>
<dbReference type="RefSeq" id="WP_156193413.1">
    <property type="nucleotide sequence ID" value="NZ_CP046452.1"/>
</dbReference>
<sequence>MTLIDMSQRFTFGGPRVQAIRGICIHTTESSMGAKAEDVAAWQASSRTGSYHRLGDDYGTEVLANTDDWTTWSTGNLGNDVLLHFSCVAQAAWSRAEWLSTRHTKMWDTMVNRVAEWCKTYGIPVDILDAPHLLQGRKGLYGHDDTRVWGGTDHTDPGPNFPWDVLRDRVLAKLNPTPAQKGPDMTVPFNRVHEAAIDDTKHAAQGAEALAAEVGAQLKGSGHLGEHPGWTAEVILRNVRAKGYDGLTLTDMVGLQIWGTDADRAAARAVGEKVK</sequence>
<dbReference type="SUPFAM" id="SSF55846">
    <property type="entry name" value="N-acetylmuramoyl-L-alanine amidase-like"/>
    <property type="match status" value="1"/>
</dbReference>
<dbReference type="GO" id="GO:0009253">
    <property type="term" value="P:peptidoglycan catabolic process"/>
    <property type="evidence" value="ECO:0007669"/>
    <property type="project" value="InterPro"/>
</dbReference>
<dbReference type="Gene3D" id="3.40.80.10">
    <property type="entry name" value="Peptidoglycan recognition protein-like"/>
    <property type="match status" value="1"/>
</dbReference>
<dbReference type="InterPro" id="IPR036505">
    <property type="entry name" value="Amidase/PGRP_sf"/>
</dbReference>
<proteinExistence type="predicted"/>
<evidence type="ECO:0000259" key="1">
    <source>
        <dbReference type="Pfam" id="PF01510"/>
    </source>
</evidence>
<dbReference type="Proteomes" id="UP000427071">
    <property type="component" value="Chromosome"/>
</dbReference>
<dbReference type="AlphaFoldDB" id="A0A6B8W0G6"/>
<organism evidence="2 3">
    <name type="scientific">Corynebacterium kalinowskii</name>
    <dbReference type="NCBI Taxonomy" id="2675216"/>
    <lineage>
        <taxon>Bacteria</taxon>
        <taxon>Bacillati</taxon>
        <taxon>Actinomycetota</taxon>
        <taxon>Actinomycetes</taxon>
        <taxon>Mycobacteriales</taxon>
        <taxon>Corynebacteriaceae</taxon>
        <taxon>Corynebacterium</taxon>
    </lineage>
</organism>
<evidence type="ECO:0000313" key="2">
    <source>
        <dbReference type="EMBL" id="QGU03090.1"/>
    </source>
</evidence>
<keyword evidence="3" id="KW-1185">Reference proteome</keyword>
<gene>
    <name evidence="2" type="ORF">CKALI_11230</name>
</gene>
<evidence type="ECO:0000313" key="3">
    <source>
        <dbReference type="Proteomes" id="UP000427071"/>
    </source>
</evidence>
<reference evidence="3" key="1">
    <citation type="submission" date="2019-11" db="EMBL/GenBank/DDBJ databases">
        <title>Complete genome sequence of Corynebacterium kalinowskii 1959, a novel Corynebacterium species isolated from soil of a small paddock in Vilsendorf, Germany.</title>
        <authorList>
            <person name="Schaffert L."/>
            <person name="Ruwe M."/>
            <person name="Milse J."/>
            <person name="Hanuschka K."/>
            <person name="Ortseifen V."/>
            <person name="Droste J."/>
            <person name="Brandt D."/>
            <person name="Schlueter L."/>
            <person name="Kutter Y."/>
            <person name="Vinke S."/>
            <person name="Viehoefer P."/>
            <person name="Jacob L."/>
            <person name="Luebke N.-C."/>
            <person name="Schulte-Berndt E."/>
            <person name="Hain C."/>
            <person name="Linder M."/>
            <person name="Schmidt P."/>
            <person name="Wollenschlaeger L."/>
            <person name="Luttermann T."/>
            <person name="Thieme E."/>
            <person name="Hassa J."/>
            <person name="Haak M."/>
            <person name="Wittchen M."/>
            <person name="Mentz A."/>
            <person name="Persicke M."/>
            <person name="Busche T."/>
            <person name="Ruckert C."/>
        </authorList>
    </citation>
    <scope>NUCLEOTIDE SEQUENCE [LARGE SCALE GENOMIC DNA]</scope>
    <source>
        <strain evidence="3">1959</strain>
    </source>
</reference>
<dbReference type="KEGG" id="ckw:CKALI_11230"/>
<protein>
    <submittedName>
        <fullName evidence="2">N-acetylmuramoyl-L-alanine amidase</fullName>
    </submittedName>
</protein>
<name>A0A6B8W0G6_9CORY</name>
<dbReference type="Pfam" id="PF01510">
    <property type="entry name" value="Amidase_2"/>
    <property type="match status" value="1"/>
</dbReference>
<accession>A0A6B8W0G6</accession>
<dbReference type="InterPro" id="IPR002502">
    <property type="entry name" value="Amidase_domain"/>
</dbReference>
<dbReference type="EMBL" id="CP046452">
    <property type="protein sequence ID" value="QGU03090.1"/>
    <property type="molecule type" value="Genomic_DNA"/>
</dbReference>